<feature type="domain" description="LysM" evidence="1">
    <location>
        <begin position="112"/>
        <end position="161"/>
    </location>
</feature>
<dbReference type="SUPFAM" id="SSF54106">
    <property type="entry name" value="LysM domain"/>
    <property type="match status" value="1"/>
</dbReference>
<dbReference type="InterPro" id="IPR036779">
    <property type="entry name" value="LysM_dom_sf"/>
</dbReference>
<dbReference type="Pfam" id="PF01476">
    <property type="entry name" value="LysM"/>
    <property type="match status" value="1"/>
</dbReference>
<comment type="caution">
    <text evidence="2">The sequence shown here is derived from an EMBL/GenBank/DDBJ whole genome shotgun (WGS) entry which is preliminary data.</text>
</comment>
<sequence length="165" mass="17575">MREVDVRHPVEGDLLGRHFTVTGLSTAFEGTVAWHLEDERGTRLQEGSFQGGSMGVFAEFSGEVTLDAAISRPMPATLVVYGDNPALPDGESPGISTNRVPVVLVPGMQGFVLHDVERGDTLSRIARDGDHGPSSVAAIVAANPGLIEDPDHIEVGWQLRVPLLS</sequence>
<dbReference type="Proteomes" id="UP001595955">
    <property type="component" value="Unassembled WGS sequence"/>
</dbReference>
<accession>A0ABV9DA92</accession>
<evidence type="ECO:0000313" key="2">
    <source>
        <dbReference type="EMBL" id="MFC4554955.1"/>
    </source>
</evidence>
<evidence type="ECO:0000259" key="1">
    <source>
        <dbReference type="PROSITE" id="PS51782"/>
    </source>
</evidence>
<dbReference type="SMART" id="SM00257">
    <property type="entry name" value="LysM"/>
    <property type="match status" value="1"/>
</dbReference>
<dbReference type="EMBL" id="JBHSGF010000004">
    <property type="protein sequence ID" value="MFC4554955.1"/>
    <property type="molecule type" value="Genomic_DNA"/>
</dbReference>
<dbReference type="InterPro" id="IPR018392">
    <property type="entry name" value="LysM"/>
</dbReference>
<keyword evidence="3" id="KW-1185">Reference proteome</keyword>
<dbReference type="InterPro" id="IPR018911">
    <property type="entry name" value="Gmad2_Ig-like_dom"/>
</dbReference>
<dbReference type="RefSeq" id="WP_122823968.1">
    <property type="nucleotide sequence ID" value="NZ_CP033325.1"/>
</dbReference>
<dbReference type="PROSITE" id="PS51782">
    <property type="entry name" value="LYSM"/>
    <property type="match status" value="1"/>
</dbReference>
<dbReference type="CDD" id="cd00118">
    <property type="entry name" value="LysM"/>
    <property type="match status" value="1"/>
</dbReference>
<dbReference type="Gene3D" id="3.10.350.10">
    <property type="entry name" value="LysM domain"/>
    <property type="match status" value="1"/>
</dbReference>
<gene>
    <name evidence="2" type="ORF">ACFO3F_06825</name>
</gene>
<reference evidence="3" key="1">
    <citation type="journal article" date="2019" name="Int. J. Syst. Evol. Microbiol.">
        <title>The Global Catalogue of Microorganisms (GCM) 10K type strain sequencing project: providing services to taxonomists for standard genome sequencing and annotation.</title>
        <authorList>
            <consortium name="The Broad Institute Genomics Platform"/>
            <consortium name="The Broad Institute Genome Sequencing Center for Infectious Disease"/>
            <person name="Wu L."/>
            <person name="Ma J."/>
        </authorList>
    </citation>
    <scope>NUCLEOTIDE SEQUENCE [LARGE SCALE GENOMIC DNA]</scope>
    <source>
        <strain evidence="3">JCM 3369</strain>
    </source>
</reference>
<organism evidence="2 3">
    <name type="scientific">Georgenia faecalis</name>
    <dbReference type="NCBI Taxonomy" id="2483799"/>
    <lineage>
        <taxon>Bacteria</taxon>
        <taxon>Bacillati</taxon>
        <taxon>Actinomycetota</taxon>
        <taxon>Actinomycetes</taxon>
        <taxon>Micrococcales</taxon>
        <taxon>Bogoriellaceae</taxon>
        <taxon>Georgenia</taxon>
    </lineage>
</organism>
<evidence type="ECO:0000313" key="3">
    <source>
        <dbReference type="Proteomes" id="UP001595955"/>
    </source>
</evidence>
<dbReference type="Pfam" id="PF10648">
    <property type="entry name" value="Gmad2"/>
    <property type="match status" value="1"/>
</dbReference>
<name>A0ABV9DA92_9MICO</name>
<proteinExistence type="predicted"/>
<protein>
    <submittedName>
        <fullName evidence="2">Gmad2 immunoglobulin-like domain-containing protein</fullName>
    </submittedName>
</protein>